<dbReference type="STRING" id="1499967.U27_06952"/>
<evidence type="ECO:0000259" key="4">
    <source>
        <dbReference type="Pfam" id="PF01464"/>
    </source>
</evidence>
<dbReference type="GO" id="GO:0042597">
    <property type="term" value="C:periplasmic space"/>
    <property type="evidence" value="ECO:0007669"/>
    <property type="project" value="InterPro"/>
</dbReference>
<dbReference type="GO" id="GO:0016020">
    <property type="term" value="C:membrane"/>
    <property type="evidence" value="ECO:0007669"/>
    <property type="project" value="InterPro"/>
</dbReference>
<dbReference type="PANTHER" id="PTHR37423">
    <property type="entry name" value="SOLUBLE LYTIC MUREIN TRANSGLYCOSYLASE-RELATED"/>
    <property type="match status" value="1"/>
</dbReference>
<dbReference type="GO" id="GO:0008933">
    <property type="term" value="F:peptidoglycan lytic transglycosylase activity"/>
    <property type="evidence" value="ECO:0007669"/>
    <property type="project" value="InterPro"/>
</dbReference>
<evidence type="ECO:0000256" key="1">
    <source>
        <dbReference type="ARBA" id="ARBA00007734"/>
    </source>
</evidence>
<dbReference type="InterPro" id="IPR019734">
    <property type="entry name" value="TPR_rpt"/>
</dbReference>
<dbReference type="SUPFAM" id="SSF48435">
    <property type="entry name" value="Bacterial muramidases"/>
    <property type="match status" value="1"/>
</dbReference>
<feature type="repeat" description="TPR" evidence="3">
    <location>
        <begin position="145"/>
        <end position="178"/>
    </location>
</feature>
<evidence type="ECO:0000256" key="3">
    <source>
        <dbReference type="PROSITE-ProRule" id="PRU00339"/>
    </source>
</evidence>
<dbReference type="InterPro" id="IPR023346">
    <property type="entry name" value="Lysozyme-like_dom_sf"/>
</dbReference>
<dbReference type="Pfam" id="PF13432">
    <property type="entry name" value="TPR_16"/>
    <property type="match status" value="1"/>
</dbReference>
<dbReference type="AlphaFoldDB" id="A0A081C5W1"/>
<keyword evidence="2" id="KW-0732">Signal</keyword>
<evidence type="ECO:0000313" key="5">
    <source>
        <dbReference type="EMBL" id="GAK59966.1"/>
    </source>
</evidence>
<dbReference type="Gene3D" id="1.25.40.10">
    <property type="entry name" value="Tetratricopeptide repeat domain"/>
    <property type="match status" value="4"/>
</dbReference>
<dbReference type="InterPro" id="IPR011990">
    <property type="entry name" value="TPR-like_helical_dom_sf"/>
</dbReference>
<dbReference type="GO" id="GO:0000270">
    <property type="term" value="P:peptidoglycan metabolic process"/>
    <property type="evidence" value="ECO:0007669"/>
    <property type="project" value="InterPro"/>
</dbReference>
<dbReference type="eggNOG" id="COG4105">
    <property type="taxonomic scope" value="Bacteria"/>
</dbReference>
<sequence>MLMKKQILIISVFIVLQMLIVPQTFAQESFETRSLDQLRQTFMSAYQLFDTKQYESAALMFAQLDGHYPQLQDYVQYFLAESYRNGKRPEEALQELQQFLKTYPDHPLAHEVRFNVANLLVKLKQTTDAISIYQNLLSDSDLNRGELYYQLGLAFIETNNVEHAVSALAQATFFSPKHTFLQDAKKQLEQLLNRHPEFSLVWTEDLLLNSAKALLDAKAYSLAIQQYELYRKRYSQSLRLGENEINLAEAYFQAGKSAQARELLGQLASRYAASQPELTAQALYTLGVKDWQADRNQEAKHYMQQIITAWRQTSWADDAYYVIGRIFQSQKAYPVAAQWYVALQKRYPASSFAEEALWRAGWSHYLAGQYIQAARMFSRAISTFPSGSFTQECFYWQGRSFEQQQNSRAAIKCYQQLLSSAPESYYAIRAQDRLRLLNTPVALERRLSGTSPKFPELVAKAQQIFTPEQTQMLLRSMHKAFELESVQLQTYARKEIAWLENQLQKQDLSESDSEQNLLRVYFLGRVYAQFGDYLKGIQLAATIESLLADSSTPFPYALEYLQYPLAYWDLITRYAAQNTLDPFFVAGIIRQESAYNPRALSYANAMGLMQVIPSTAARVAKRLGLKQFTTAQLYEPETNIAIGTAYIAEMLEKFEGNLFRAIAAYNAGPNATNKWWPQNIGIDDEEVVENITYNATRNYVKRVLRDQHRYRSLYSVSEK</sequence>
<comment type="similarity">
    <text evidence="1">Belongs to the transglycosylase Slt family.</text>
</comment>
<dbReference type="PROSITE" id="PS50005">
    <property type="entry name" value="TPR"/>
    <property type="match status" value="1"/>
</dbReference>
<evidence type="ECO:0000256" key="2">
    <source>
        <dbReference type="ARBA" id="ARBA00022729"/>
    </source>
</evidence>
<dbReference type="SUPFAM" id="SSF53955">
    <property type="entry name" value="Lysozyme-like"/>
    <property type="match status" value="1"/>
</dbReference>
<dbReference type="CDD" id="cd13401">
    <property type="entry name" value="Slt70-like"/>
    <property type="match status" value="1"/>
</dbReference>
<dbReference type="Proteomes" id="UP000030661">
    <property type="component" value="Unassembled WGS sequence"/>
</dbReference>
<accession>A0A081C5W1</accession>
<feature type="domain" description="Transglycosylase SLT" evidence="4">
    <location>
        <begin position="570"/>
        <end position="678"/>
    </location>
</feature>
<gene>
    <name evidence="5" type="ORF">U27_06952</name>
</gene>
<keyword evidence="3" id="KW-0802">TPR repeat</keyword>
<dbReference type="Gene3D" id="1.10.530.10">
    <property type="match status" value="1"/>
</dbReference>
<dbReference type="InterPro" id="IPR008258">
    <property type="entry name" value="Transglycosylase_SLT_dom_1"/>
</dbReference>
<dbReference type="eggNOG" id="COG0741">
    <property type="taxonomic scope" value="Bacteria"/>
</dbReference>
<name>A0A081C5W1_VECG1</name>
<dbReference type="Pfam" id="PF01464">
    <property type="entry name" value="SLT"/>
    <property type="match status" value="1"/>
</dbReference>
<organism evidence="5 6">
    <name type="scientific">Vecturithrix granuli</name>
    <dbReference type="NCBI Taxonomy" id="1499967"/>
    <lineage>
        <taxon>Bacteria</taxon>
        <taxon>Candidatus Moduliflexota</taxon>
        <taxon>Candidatus Vecturitrichia</taxon>
        <taxon>Candidatus Vecturitrichales</taxon>
        <taxon>Candidatus Vecturitrichaceae</taxon>
        <taxon>Candidatus Vecturithrix</taxon>
    </lineage>
</organism>
<reference evidence="5 6" key="1">
    <citation type="journal article" date="2015" name="PeerJ">
        <title>First genomic representation of candidate bacterial phylum KSB3 points to enhanced environmental sensing as a trigger of wastewater bulking.</title>
        <authorList>
            <person name="Sekiguchi Y."/>
            <person name="Ohashi A."/>
            <person name="Parks D.H."/>
            <person name="Yamauchi T."/>
            <person name="Tyson G.W."/>
            <person name="Hugenholtz P."/>
        </authorList>
    </citation>
    <scope>NUCLEOTIDE SEQUENCE [LARGE SCALE GENOMIC DNA]</scope>
</reference>
<evidence type="ECO:0000313" key="6">
    <source>
        <dbReference type="Proteomes" id="UP000030661"/>
    </source>
</evidence>
<dbReference type="Pfam" id="PF13174">
    <property type="entry name" value="TPR_6"/>
    <property type="match status" value="4"/>
</dbReference>
<proteinExistence type="inferred from homology"/>
<dbReference type="InterPro" id="IPR000189">
    <property type="entry name" value="Transglyc_AS"/>
</dbReference>
<protein>
    <submittedName>
        <fullName evidence="5">Lytic transglycosylase, catalytic</fullName>
    </submittedName>
</protein>
<dbReference type="EMBL" id="DF820471">
    <property type="protein sequence ID" value="GAK59966.1"/>
    <property type="molecule type" value="Genomic_DNA"/>
</dbReference>
<dbReference type="Pfam" id="PF13181">
    <property type="entry name" value="TPR_8"/>
    <property type="match status" value="1"/>
</dbReference>
<dbReference type="SMART" id="SM00028">
    <property type="entry name" value="TPR"/>
    <property type="match status" value="6"/>
</dbReference>
<dbReference type="HOGENOM" id="CLU_013746_1_1_0"/>
<dbReference type="InterPro" id="IPR008939">
    <property type="entry name" value="Lytic_TGlycosylase_superhlx_U"/>
</dbReference>
<dbReference type="GO" id="GO:0004553">
    <property type="term" value="F:hydrolase activity, hydrolyzing O-glycosyl compounds"/>
    <property type="evidence" value="ECO:0007669"/>
    <property type="project" value="InterPro"/>
</dbReference>
<dbReference type="PROSITE" id="PS00922">
    <property type="entry name" value="TRANSGLYCOSYLASE"/>
    <property type="match status" value="1"/>
</dbReference>
<dbReference type="PANTHER" id="PTHR37423:SF2">
    <property type="entry name" value="MEMBRANE-BOUND LYTIC MUREIN TRANSGLYCOSYLASE C"/>
    <property type="match status" value="1"/>
</dbReference>
<keyword evidence="6" id="KW-1185">Reference proteome</keyword>